<sequence length="99" mass="11082">MQEVFMKEFLIDGFGLLGLNFWVEIVTENPSCTYYFGPFLTDKEAQNAKSGYIEDLEGEGAQGIVVKVKRCKPTNLTIFNDLGKQIETQSMTTLSGQAF</sequence>
<comment type="caution">
    <text evidence="1">The sequence shown here is derived from an EMBL/GenBank/DDBJ whole genome shotgun (WGS) entry which is preliminary data.</text>
</comment>
<accession>A0A6B3N420</accession>
<dbReference type="EMBL" id="JAAHFQ010000214">
    <property type="protein sequence ID" value="NER28446.1"/>
    <property type="molecule type" value="Genomic_DNA"/>
</dbReference>
<dbReference type="InterPro" id="IPR014945">
    <property type="entry name" value="DUF1816"/>
</dbReference>
<reference evidence="1" key="1">
    <citation type="submission" date="2019-11" db="EMBL/GenBank/DDBJ databases">
        <title>Genomic insights into an expanded diversity of filamentous marine cyanobacteria reveals the extraordinary biosynthetic potential of Moorea and Okeania.</title>
        <authorList>
            <person name="Ferreira Leao T."/>
            <person name="Wang M."/>
            <person name="Moss N."/>
            <person name="Da Silva R."/>
            <person name="Sanders J."/>
            <person name="Nurk S."/>
            <person name="Gurevich A."/>
            <person name="Humphrey G."/>
            <person name="Reher R."/>
            <person name="Zhu Q."/>
            <person name="Belda-Ferre P."/>
            <person name="Glukhov E."/>
            <person name="Rex R."/>
            <person name="Dorrestein P.C."/>
            <person name="Knight R."/>
            <person name="Pevzner P."/>
            <person name="Gerwick W.H."/>
            <person name="Gerwick L."/>
        </authorList>
    </citation>
    <scope>NUCLEOTIDE SEQUENCE</scope>
    <source>
        <strain evidence="1">SIO1C4</strain>
    </source>
</reference>
<dbReference type="AlphaFoldDB" id="A0A6B3N420"/>
<proteinExistence type="predicted"/>
<protein>
    <submittedName>
        <fullName evidence="1">DUF1816 domain-containing protein</fullName>
    </submittedName>
</protein>
<gene>
    <name evidence="1" type="ORF">F6J89_12630</name>
</gene>
<organism evidence="1">
    <name type="scientific">Symploca sp. SIO1C4</name>
    <dbReference type="NCBI Taxonomy" id="2607765"/>
    <lineage>
        <taxon>Bacteria</taxon>
        <taxon>Bacillati</taxon>
        <taxon>Cyanobacteriota</taxon>
        <taxon>Cyanophyceae</taxon>
        <taxon>Coleofasciculales</taxon>
        <taxon>Coleofasciculaceae</taxon>
        <taxon>Symploca</taxon>
    </lineage>
</organism>
<dbReference type="Pfam" id="PF08846">
    <property type="entry name" value="DUF1816"/>
    <property type="match status" value="1"/>
</dbReference>
<name>A0A6B3N420_9CYAN</name>
<evidence type="ECO:0000313" key="1">
    <source>
        <dbReference type="EMBL" id="NER28446.1"/>
    </source>
</evidence>